<dbReference type="InterPro" id="IPR001789">
    <property type="entry name" value="Sig_transdc_resp-reg_receiver"/>
</dbReference>
<evidence type="ECO:0000256" key="2">
    <source>
        <dbReference type="PROSITE-ProRule" id="PRU00169"/>
    </source>
</evidence>
<accession>A0A3S0S7D2</accession>
<keyword evidence="1" id="KW-0902">Two-component regulatory system</keyword>
<comment type="caution">
    <text evidence="2">Lacks conserved residue(s) required for the propagation of feature annotation.</text>
</comment>
<dbReference type="Gene3D" id="1.20.120.160">
    <property type="entry name" value="HPT domain"/>
    <property type="match status" value="1"/>
</dbReference>
<sequence length="337" mass="37338">MKQITHIDSRSARVTKGADSREDRHDSPFWFQSRAAPLSKLTYITSARAIEDIHQRTRKVRACLRASDGDLTFSASWQETASWMPPTAPISYASRITEWFNPLDVREPSASYHARPQAPARILVVANDPETRSVLTAELKALRLDSLPVPDSLAALNAMDLKVPDVILMALEGPDAAVYQAVLRFTVANLARHAHIPLVAIVGQGGESWRRALDSRLDSVLHTPLRPGELYATLARWLDLSPLAGQAPDEPLPPRWRRACIDGDVQEYERALARQDIANMVHFAHRAKGAALVLHADQAAELADRLELAARGYAPLQLDETQRTLAALKVAIARHFD</sequence>
<dbReference type="Pfam" id="PF01627">
    <property type="entry name" value="Hpt"/>
    <property type="match status" value="1"/>
</dbReference>
<gene>
    <name evidence="5" type="ORF">EKH80_20170</name>
</gene>
<feature type="region of interest" description="Disordered" evidence="3">
    <location>
        <begin position="1"/>
        <end position="25"/>
    </location>
</feature>
<dbReference type="PROSITE" id="PS50110">
    <property type="entry name" value="RESPONSE_REGULATORY"/>
    <property type="match status" value="1"/>
</dbReference>
<dbReference type="InterPro" id="IPR011006">
    <property type="entry name" value="CheY-like_superfamily"/>
</dbReference>
<evidence type="ECO:0000313" key="6">
    <source>
        <dbReference type="Proteomes" id="UP000274358"/>
    </source>
</evidence>
<feature type="domain" description="Response regulatory" evidence="4">
    <location>
        <begin position="121"/>
        <end position="238"/>
    </location>
</feature>
<dbReference type="GO" id="GO:0000160">
    <property type="term" value="P:phosphorelay signal transduction system"/>
    <property type="evidence" value="ECO:0007669"/>
    <property type="project" value="UniProtKB-KW"/>
</dbReference>
<dbReference type="InterPro" id="IPR036641">
    <property type="entry name" value="HPT_dom_sf"/>
</dbReference>
<protein>
    <recommendedName>
        <fullName evidence="4">Response regulatory domain-containing protein</fullName>
    </recommendedName>
</protein>
<evidence type="ECO:0000313" key="5">
    <source>
        <dbReference type="EMBL" id="RUL70517.1"/>
    </source>
</evidence>
<dbReference type="AlphaFoldDB" id="A0A3S0S7D2"/>
<dbReference type="Proteomes" id="UP000274358">
    <property type="component" value="Unassembled WGS sequence"/>
</dbReference>
<evidence type="ECO:0000259" key="4">
    <source>
        <dbReference type="PROSITE" id="PS50110"/>
    </source>
</evidence>
<evidence type="ECO:0000256" key="3">
    <source>
        <dbReference type="SAM" id="MobiDB-lite"/>
    </source>
</evidence>
<dbReference type="EMBL" id="RYYV01000022">
    <property type="protein sequence ID" value="RUL70517.1"/>
    <property type="molecule type" value="Genomic_DNA"/>
</dbReference>
<evidence type="ECO:0000256" key="1">
    <source>
        <dbReference type="ARBA" id="ARBA00023012"/>
    </source>
</evidence>
<reference evidence="5 6" key="1">
    <citation type="submission" date="2018-12" db="EMBL/GenBank/DDBJ databases">
        <title>Dyella dinghuensis sp. nov. DHOA06 and Dyella choica sp. nov. 4M-K27, isolated from forest soil.</title>
        <authorList>
            <person name="Qiu L.-H."/>
            <person name="Gao Z.-H."/>
        </authorList>
    </citation>
    <scope>NUCLEOTIDE SEQUENCE [LARGE SCALE GENOMIC DNA]</scope>
    <source>
        <strain evidence="5 6">4M-K27</strain>
    </source>
</reference>
<keyword evidence="6" id="KW-1185">Reference proteome</keyword>
<dbReference type="InterPro" id="IPR008207">
    <property type="entry name" value="Sig_transdc_His_kin_Hpt_dom"/>
</dbReference>
<comment type="caution">
    <text evidence="5">The sequence shown here is derived from an EMBL/GenBank/DDBJ whole genome shotgun (WGS) entry which is preliminary data.</text>
</comment>
<organism evidence="5 6">
    <name type="scientific">Dyella choica</name>
    <dbReference type="NCBI Taxonomy" id="1927959"/>
    <lineage>
        <taxon>Bacteria</taxon>
        <taxon>Pseudomonadati</taxon>
        <taxon>Pseudomonadota</taxon>
        <taxon>Gammaproteobacteria</taxon>
        <taxon>Lysobacterales</taxon>
        <taxon>Rhodanobacteraceae</taxon>
        <taxon>Dyella</taxon>
    </lineage>
</organism>
<proteinExistence type="predicted"/>
<dbReference type="SUPFAM" id="SSF47226">
    <property type="entry name" value="Histidine-containing phosphotransfer domain, HPT domain"/>
    <property type="match status" value="1"/>
</dbReference>
<dbReference type="Gene3D" id="3.40.50.2300">
    <property type="match status" value="1"/>
</dbReference>
<name>A0A3S0S7D2_9GAMM</name>
<dbReference type="GO" id="GO:0004672">
    <property type="term" value="F:protein kinase activity"/>
    <property type="evidence" value="ECO:0007669"/>
    <property type="project" value="UniProtKB-ARBA"/>
</dbReference>
<dbReference type="SUPFAM" id="SSF52172">
    <property type="entry name" value="CheY-like"/>
    <property type="match status" value="1"/>
</dbReference>